<comment type="caution">
    <text evidence="1">The sequence shown here is derived from an EMBL/GenBank/DDBJ whole genome shotgun (WGS) entry which is preliminary data.</text>
</comment>
<dbReference type="AlphaFoldDB" id="A0A371E211"/>
<accession>A0A371E211</accession>
<protein>
    <submittedName>
        <fullName evidence="1">Uncharacterized protein</fullName>
    </submittedName>
</protein>
<organism evidence="1 2">
    <name type="scientific">Mucuna pruriens</name>
    <name type="common">Velvet bean</name>
    <name type="synonym">Dolichos pruriens</name>
    <dbReference type="NCBI Taxonomy" id="157652"/>
    <lineage>
        <taxon>Eukaryota</taxon>
        <taxon>Viridiplantae</taxon>
        <taxon>Streptophyta</taxon>
        <taxon>Embryophyta</taxon>
        <taxon>Tracheophyta</taxon>
        <taxon>Spermatophyta</taxon>
        <taxon>Magnoliopsida</taxon>
        <taxon>eudicotyledons</taxon>
        <taxon>Gunneridae</taxon>
        <taxon>Pentapetalae</taxon>
        <taxon>rosids</taxon>
        <taxon>fabids</taxon>
        <taxon>Fabales</taxon>
        <taxon>Fabaceae</taxon>
        <taxon>Papilionoideae</taxon>
        <taxon>50 kb inversion clade</taxon>
        <taxon>NPAAA clade</taxon>
        <taxon>indigoferoid/millettioid clade</taxon>
        <taxon>Phaseoleae</taxon>
        <taxon>Mucuna</taxon>
    </lineage>
</organism>
<keyword evidence="2" id="KW-1185">Reference proteome</keyword>
<dbReference type="EMBL" id="QJKJ01017143">
    <property type="protein sequence ID" value="RDX59864.1"/>
    <property type="molecule type" value="Genomic_DNA"/>
</dbReference>
<dbReference type="Proteomes" id="UP000257109">
    <property type="component" value="Unassembled WGS sequence"/>
</dbReference>
<proteinExistence type="predicted"/>
<reference evidence="1" key="1">
    <citation type="submission" date="2018-05" db="EMBL/GenBank/DDBJ databases">
        <title>Draft genome of Mucuna pruriens seed.</title>
        <authorList>
            <person name="Nnadi N.E."/>
            <person name="Vos R."/>
            <person name="Hasami M.H."/>
            <person name="Devisetty U.K."/>
            <person name="Aguiy J.C."/>
        </authorList>
    </citation>
    <scope>NUCLEOTIDE SEQUENCE [LARGE SCALE GENOMIC DNA]</scope>
    <source>
        <strain evidence="1">JCA_2017</strain>
    </source>
</reference>
<sequence>MEQSMIDAASEGVLMDKTSVIARHLISNMAVRGPRRSWHLKGNLRQLKVENQLTELMSLVRQLAIGQHQQVVQHMCGICTSVEHLTDMCPTLQEDESENIECVGALGGGH</sequence>
<dbReference type="OrthoDB" id="1748880at2759"/>
<evidence type="ECO:0000313" key="1">
    <source>
        <dbReference type="EMBL" id="RDX59864.1"/>
    </source>
</evidence>
<name>A0A371E211_MUCPR</name>
<evidence type="ECO:0000313" key="2">
    <source>
        <dbReference type="Proteomes" id="UP000257109"/>
    </source>
</evidence>
<feature type="non-terminal residue" evidence="1">
    <location>
        <position position="1"/>
    </location>
</feature>
<gene>
    <name evidence="1" type="ORF">CR513_61808</name>
</gene>